<keyword evidence="2" id="KW-0547">Nucleotide-binding</keyword>
<dbReference type="InterPro" id="IPR001962">
    <property type="entry name" value="Asn_synthase"/>
</dbReference>
<dbReference type="PROSITE" id="PS51278">
    <property type="entry name" value="GATASE_TYPE_2"/>
    <property type="match status" value="1"/>
</dbReference>
<dbReference type="CDD" id="cd01991">
    <property type="entry name" value="Asn_synthase_B_C"/>
    <property type="match status" value="1"/>
</dbReference>
<dbReference type="CDD" id="cd00712">
    <property type="entry name" value="AsnB"/>
    <property type="match status" value="1"/>
</dbReference>
<dbReference type="PIRSF" id="PIRSF001589">
    <property type="entry name" value="Asn_synthetase_glu-h"/>
    <property type="match status" value="1"/>
</dbReference>
<dbReference type="SUPFAM" id="SSF56235">
    <property type="entry name" value="N-terminal nucleophile aminohydrolases (Ntn hydrolases)"/>
    <property type="match status" value="1"/>
</dbReference>
<evidence type="ECO:0000256" key="3">
    <source>
        <dbReference type="ARBA" id="ARBA00022840"/>
    </source>
</evidence>
<dbReference type="PANTHER" id="PTHR43284:SF1">
    <property type="entry name" value="ASPARAGINE SYNTHETASE"/>
    <property type="match status" value="1"/>
</dbReference>
<dbReference type="Pfam" id="PF00733">
    <property type="entry name" value="Asn_synthase"/>
    <property type="match status" value="1"/>
</dbReference>
<dbReference type="InterPro" id="IPR033738">
    <property type="entry name" value="AsnB_N"/>
</dbReference>
<name>A0A5J4LAQ5_9ZZZZ</name>
<dbReference type="InterPro" id="IPR006426">
    <property type="entry name" value="Asn_synth_AEB"/>
</dbReference>
<comment type="similarity">
    <text evidence="1">Belongs to the asparagine synthetase family.</text>
</comment>
<dbReference type="Gene3D" id="3.60.20.10">
    <property type="entry name" value="Glutamine Phosphoribosylpyrophosphate, subunit 1, domain 1"/>
    <property type="match status" value="1"/>
</dbReference>
<proteinExistence type="inferred from homology"/>
<dbReference type="GO" id="GO:0006529">
    <property type="term" value="P:asparagine biosynthetic process"/>
    <property type="evidence" value="ECO:0007669"/>
    <property type="project" value="InterPro"/>
</dbReference>
<sequence length="638" mass="73853">MCGIVGILKRDNGLVNVDALRRATDMLAKRGPNDSGMWVEREIGFGHRRLAVLDVTPAAHQPMISRDGRYVIVYNGEIYNYLELRYEIDPDENNWQSNSDTEVVLYAYAKWGHSCINRFHGMFAFVIWDRQEKVMFAARDRMGVKPFYYHYSQDCFAFASRPNALFVINPKLSYEIDEQALRFYMECGYIPAPHSIYRTIKKLPPAHYLFLDGNGLNIKRYWDFCDIQPDMSLVKRQEESVLDELDEIIVRCVQSRMISDVPMGAFLSGGIDSSLVVAIMAKHSTTPIKTFTIGFEEKSYDESRYADMVAKHLGTEHYYELLRVNDLLNLMPAFLKEYDEPFFDSSALPTMALSRLASQHVTVSLSGDGGDELFGGYHYYRIINKISLFYKLPEHVRMWLASLSGLIPEHKARLFAGALRQPQISSAFAFLRGIEKDFNSVLLPEVLNCTKGFYDLFVSTSETFPAGLLPGEQGMRLDGLYTLPDNFLQKVDIASMAFSLESREPLLDHDLVEWSMKLPMTYKLRKKQNKYLLRKLAYRYIPKKIIERPKHGFVVPIDVWLRDPCKEWAQERFNDYTIFHRIPLNQKKILELFKMHISGERNAHPLLWAVLMFIEFVMNNRNVKNKFMGICSDENNSN</sequence>
<reference evidence="6" key="1">
    <citation type="submission" date="2019-10" db="EMBL/GenBank/DDBJ databases">
        <title>Metagenomic sequencing of thiosulfate-disproportionating enrichment culture.</title>
        <authorList>
            <person name="Umezawa K."/>
            <person name="Kojima H."/>
            <person name="Fukui M."/>
        </authorList>
    </citation>
    <scope>NUCLEOTIDE SEQUENCE</scope>
    <source>
        <strain evidence="6">45J</strain>
    </source>
</reference>
<dbReference type="SUPFAM" id="SSF52402">
    <property type="entry name" value="Adenine nucleotide alpha hydrolases-like"/>
    <property type="match status" value="1"/>
</dbReference>
<organism evidence="6">
    <name type="scientific">hot springs metagenome</name>
    <dbReference type="NCBI Taxonomy" id="433727"/>
    <lineage>
        <taxon>unclassified sequences</taxon>
        <taxon>metagenomes</taxon>
        <taxon>ecological metagenomes</taxon>
    </lineage>
</organism>
<evidence type="ECO:0000259" key="5">
    <source>
        <dbReference type="PROSITE" id="PS51278"/>
    </source>
</evidence>
<dbReference type="GO" id="GO:0005829">
    <property type="term" value="C:cytosol"/>
    <property type="evidence" value="ECO:0007669"/>
    <property type="project" value="TreeGrafter"/>
</dbReference>
<dbReference type="Pfam" id="PF13522">
    <property type="entry name" value="GATase_6"/>
    <property type="match status" value="1"/>
</dbReference>
<dbReference type="GO" id="GO:0005524">
    <property type="term" value="F:ATP binding"/>
    <property type="evidence" value="ECO:0007669"/>
    <property type="project" value="UniProtKB-KW"/>
</dbReference>
<dbReference type="InterPro" id="IPR017932">
    <property type="entry name" value="GATase_2_dom"/>
</dbReference>
<dbReference type="Gene3D" id="3.40.50.620">
    <property type="entry name" value="HUPs"/>
    <property type="match status" value="1"/>
</dbReference>
<keyword evidence="3" id="KW-0067">ATP-binding</keyword>
<dbReference type="InterPro" id="IPR014729">
    <property type="entry name" value="Rossmann-like_a/b/a_fold"/>
</dbReference>
<dbReference type="GO" id="GO:0004066">
    <property type="term" value="F:asparagine synthase (glutamine-hydrolyzing) activity"/>
    <property type="evidence" value="ECO:0007669"/>
    <property type="project" value="InterPro"/>
</dbReference>
<dbReference type="AlphaFoldDB" id="A0A5J4LAQ5"/>
<protein>
    <submittedName>
        <fullName evidence="6">Asparagine synthetase B</fullName>
    </submittedName>
</protein>
<dbReference type="NCBIfam" id="TIGR01536">
    <property type="entry name" value="asn_synth_AEB"/>
    <property type="match status" value="1"/>
</dbReference>
<feature type="domain" description="Glutamine amidotransferase type-2" evidence="5">
    <location>
        <begin position="2"/>
        <end position="214"/>
    </location>
</feature>
<evidence type="ECO:0000256" key="4">
    <source>
        <dbReference type="ARBA" id="ARBA00022962"/>
    </source>
</evidence>
<dbReference type="InterPro" id="IPR029055">
    <property type="entry name" value="Ntn_hydrolases_N"/>
</dbReference>
<keyword evidence="4" id="KW-0315">Glutamine amidotransferase</keyword>
<evidence type="ECO:0000313" key="6">
    <source>
        <dbReference type="EMBL" id="GER94636.1"/>
    </source>
</evidence>
<evidence type="ECO:0000256" key="2">
    <source>
        <dbReference type="ARBA" id="ARBA00022741"/>
    </source>
</evidence>
<comment type="caution">
    <text evidence="6">The sequence shown here is derived from an EMBL/GenBank/DDBJ whole genome shotgun (WGS) entry which is preliminary data.</text>
</comment>
<evidence type="ECO:0000256" key="1">
    <source>
        <dbReference type="ARBA" id="ARBA00005752"/>
    </source>
</evidence>
<dbReference type="EMBL" id="BLAB01000001">
    <property type="protein sequence ID" value="GER94636.1"/>
    <property type="molecule type" value="Genomic_DNA"/>
</dbReference>
<gene>
    <name evidence="6" type="ORF">A45J_2400</name>
</gene>
<accession>A0A5J4LAQ5</accession>
<dbReference type="PANTHER" id="PTHR43284">
    <property type="entry name" value="ASPARAGINE SYNTHETASE (GLUTAMINE-HYDROLYZING)"/>
    <property type="match status" value="1"/>
</dbReference>
<dbReference type="InterPro" id="IPR051786">
    <property type="entry name" value="ASN_synthetase/amidase"/>
</dbReference>